<evidence type="ECO:0000256" key="13">
    <source>
        <dbReference type="ARBA" id="ARBA00023075"/>
    </source>
</evidence>
<keyword evidence="9 16" id="KW-1133">Transmembrane helix</keyword>
<keyword evidence="15" id="KW-0739">Sodium transport</keyword>
<dbReference type="Pfam" id="PF04205">
    <property type="entry name" value="FMN_bind"/>
    <property type="match status" value="1"/>
</dbReference>
<dbReference type="GO" id="GO:0016655">
    <property type="term" value="F:oxidoreductase activity, acting on NAD(P)H, quinone or similar compound as acceptor"/>
    <property type="evidence" value="ECO:0007669"/>
    <property type="project" value="InterPro"/>
</dbReference>
<evidence type="ECO:0000256" key="12">
    <source>
        <dbReference type="ARBA" id="ARBA00023065"/>
    </source>
</evidence>
<keyword evidence="1" id="KW-0813">Transport</keyword>
<comment type="caution">
    <text evidence="18">The sequence shown here is derived from an EMBL/GenBank/DDBJ whole genome shotgun (WGS) entry which is preliminary data.</text>
</comment>
<gene>
    <name evidence="18" type="ORF">EZS27_025337</name>
</gene>
<evidence type="ECO:0000256" key="14">
    <source>
        <dbReference type="ARBA" id="ARBA00023136"/>
    </source>
</evidence>
<feature type="transmembrane region" description="Helical" evidence="16">
    <location>
        <begin position="6"/>
        <end position="27"/>
    </location>
</feature>
<dbReference type="InterPro" id="IPR010204">
    <property type="entry name" value="NqrC"/>
</dbReference>
<dbReference type="InterPro" id="IPR007329">
    <property type="entry name" value="FMN-bd"/>
</dbReference>
<proteinExistence type="inferred from homology"/>
<evidence type="ECO:0000313" key="18">
    <source>
        <dbReference type="EMBL" id="KAA6325450.1"/>
    </source>
</evidence>
<keyword evidence="10" id="KW-0520">NAD</keyword>
<organism evidence="18">
    <name type="scientific">termite gut metagenome</name>
    <dbReference type="NCBI Taxonomy" id="433724"/>
    <lineage>
        <taxon>unclassified sequences</taxon>
        <taxon>metagenomes</taxon>
        <taxon>organismal metagenomes</taxon>
    </lineage>
</organism>
<evidence type="ECO:0000256" key="10">
    <source>
        <dbReference type="ARBA" id="ARBA00023027"/>
    </source>
</evidence>
<reference evidence="18" key="1">
    <citation type="submission" date="2019-03" db="EMBL/GenBank/DDBJ databases">
        <title>Single cell metagenomics reveals metabolic interactions within the superorganism composed of flagellate Streblomastix strix and complex community of Bacteroidetes bacteria on its surface.</title>
        <authorList>
            <person name="Treitli S.C."/>
            <person name="Kolisko M."/>
            <person name="Husnik F."/>
            <person name="Keeling P."/>
            <person name="Hampl V."/>
        </authorList>
    </citation>
    <scope>NUCLEOTIDE SEQUENCE</scope>
    <source>
        <strain evidence="18">STM</strain>
    </source>
</reference>
<dbReference type="NCBIfam" id="TIGR01938">
    <property type="entry name" value="nqrC"/>
    <property type="match status" value="1"/>
</dbReference>
<evidence type="ECO:0000256" key="6">
    <source>
        <dbReference type="ARBA" id="ARBA00022643"/>
    </source>
</evidence>
<evidence type="ECO:0000256" key="1">
    <source>
        <dbReference type="ARBA" id="ARBA00022448"/>
    </source>
</evidence>
<evidence type="ECO:0000256" key="8">
    <source>
        <dbReference type="ARBA" id="ARBA00022967"/>
    </source>
</evidence>
<dbReference type="EMBL" id="SNRY01002358">
    <property type="protein sequence ID" value="KAA6325450.1"/>
    <property type="molecule type" value="Genomic_DNA"/>
</dbReference>
<keyword evidence="7 16" id="KW-0812">Transmembrane</keyword>
<dbReference type="GO" id="GO:0006814">
    <property type="term" value="P:sodium ion transport"/>
    <property type="evidence" value="ECO:0007669"/>
    <property type="project" value="UniProtKB-KW"/>
</dbReference>
<name>A0A5J4QX31_9ZZZZ</name>
<dbReference type="GO" id="GO:0010181">
    <property type="term" value="F:FMN binding"/>
    <property type="evidence" value="ECO:0007669"/>
    <property type="project" value="InterPro"/>
</dbReference>
<evidence type="ECO:0000259" key="17">
    <source>
        <dbReference type="SMART" id="SM00900"/>
    </source>
</evidence>
<evidence type="ECO:0000256" key="5">
    <source>
        <dbReference type="ARBA" id="ARBA00022630"/>
    </source>
</evidence>
<keyword evidence="12" id="KW-0406">Ion transport</keyword>
<evidence type="ECO:0000256" key="9">
    <source>
        <dbReference type="ARBA" id="ARBA00022989"/>
    </source>
</evidence>
<dbReference type="SMART" id="SM00900">
    <property type="entry name" value="FMN_bind"/>
    <property type="match status" value="1"/>
</dbReference>
<keyword evidence="13 18" id="KW-0830">Ubiquinone</keyword>
<accession>A0A5J4QX31</accession>
<keyword evidence="11" id="KW-0915">Sodium</keyword>
<sequence length="232" mass="25547">MNTNSNLYTIIYASVIVVIVAFVLAFTSSALKDRQEKNVELDKMKQILSALNVEIKGQDAQALYAKYVKQDIIINSEGTTTDEKGGFNLVLKEELNKKLSERKLAVYVCEIDGQTKYVFPLYGQGLWGPIWGYVGLNEDKNTIFGTYFSHQGETPGLGAEIATKPFQNNFLGKQIMRNGALTSVAVVKPGQSVNDRDYVDGISGGTITSKAVDNMMSNSLSQYGQFITNTNN</sequence>
<evidence type="ECO:0000256" key="16">
    <source>
        <dbReference type="SAM" id="Phobius"/>
    </source>
</evidence>
<evidence type="ECO:0000256" key="15">
    <source>
        <dbReference type="ARBA" id="ARBA00023201"/>
    </source>
</evidence>
<keyword evidence="4" id="KW-0597">Phosphoprotein</keyword>
<keyword evidence="2" id="KW-1003">Cell membrane</keyword>
<dbReference type="PANTHER" id="PTHR37838:SF1">
    <property type="entry name" value="NA(+)-TRANSLOCATING NADH-QUINONE REDUCTASE SUBUNIT C"/>
    <property type="match status" value="1"/>
</dbReference>
<dbReference type="PANTHER" id="PTHR37838">
    <property type="entry name" value="NA(+)-TRANSLOCATING NADH-QUINONE REDUCTASE SUBUNIT C"/>
    <property type="match status" value="1"/>
</dbReference>
<protein>
    <submittedName>
        <fullName evidence="18">Na+-transporting NADH:ubiquinone oxidoreductase subunit C</fullName>
    </submittedName>
</protein>
<keyword evidence="5" id="KW-0285">Flavoprotein</keyword>
<feature type="domain" description="FMN-binding" evidence="17">
    <location>
        <begin position="125"/>
        <end position="223"/>
    </location>
</feature>
<keyword evidence="3" id="KW-0997">Cell inner membrane</keyword>
<evidence type="ECO:0000256" key="2">
    <source>
        <dbReference type="ARBA" id="ARBA00022475"/>
    </source>
</evidence>
<dbReference type="GO" id="GO:0016020">
    <property type="term" value="C:membrane"/>
    <property type="evidence" value="ECO:0007669"/>
    <property type="project" value="InterPro"/>
</dbReference>
<dbReference type="AlphaFoldDB" id="A0A5J4QX31"/>
<keyword evidence="8" id="KW-1278">Translocase</keyword>
<keyword evidence="14 16" id="KW-0472">Membrane</keyword>
<dbReference type="HAMAP" id="MF_00427">
    <property type="entry name" value="NqrC"/>
    <property type="match status" value="1"/>
</dbReference>
<evidence type="ECO:0000256" key="3">
    <source>
        <dbReference type="ARBA" id="ARBA00022519"/>
    </source>
</evidence>
<evidence type="ECO:0000256" key="7">
    <source>
        <dbReference type="ARBA" id="ARBA00022692"/>
    </source>
</evidence>
<evidence type="ECO:0000256" key="4">
    <source>
        <dbReference type="ARBA" id="ARBA00022553"/>
    </source>
</evidence>
<evidence type="ECO:0000256" key="11">
    <source>
        <dbReference type="ARBA" id="ARBA00023053"/>
    </source>
</evidence>
<dbReference type="PIRSF" id="PIRSF009437">
    <property type="entry name" value="NQR-1_subunit_C"/>
    <property type="match status" value="1"/>
</dbReference>
<keyword evidence="6" id="KW-0288">FMN</keyword>